<dbReference type="AlphaFoldDB" id="A0A5B7EHE0"/>
<dbReference type="Proteomes" id="UP000324222">
    <property type="component" value="Unassembled WGS sequence"/>
</dbReference>
<organism evidence="1 2">
    <name type="scientific">Portunus trituberculatus</name>
    <name type="common">Swimming crab</name>
    <name type="synonym">Neptunus trituberculatus</name>
    <dbReference type="NCBI Taxonomy" id="210409"/>
    <lineage>
        <taxon>Eukaryota</taxon>
        <taxon>Metazoa</taxon>
        <taxon>Ecdysozoa</taxon>
        <taxon>Arthropoda</taxon>
        <taxon>Crustacea</taxon>
        <taxon>Multicrustacea</taxon>
        <taxon>Malacostraca</taxon>
        <taxon>Eumalacostraca</taxon>
        <taxon>Eucarida</taxon>
        <taxon>Decapoda</taxon>
        <taxon>Pleocyemata</taxon>
        <taxon>Brachyura</taxon>
        <taxon>Eubrachyura</taxon>
        <taxon>Portunoidea</taxon>
        <taxon>Portunidae</taxon>
        <taxon>Portuninae</taxon>
        <taxon>Portunus</taxon>
    </lineage>
</organism>
<sequence>MVSKVESRCHDASVPTRRVVKEDAGEAERIRFLFFALEVGRLARAATVGVVGGDAGVPDAGPADGCPPSDILLSSFFRFSLAFFMPSLLFLVA</sequence>
<comment type="caution">
    <text evidence="1">The sequence shown here is derived from an EMBL/GenBank/DDBJ whole genome shotgun (WGS) entry which is preliminary data.</text>
</comment>
<evidence type="ECO:0000313" key="1">
    <source>
        <dbReference type="EMBL" id="MPC32737.1"/>
    </source>
</evidence>
<keyword evidence="2" id="KW-1185">Reference proteome</keyword>
<proteinExistence type="predicted"/>
<gene>
    <name evidence="1" type="ORF">E2C01_026065</name>
</gene>
<accession>A0A5B7EHE0</accession>
<protein>
    <submittedName>
        <fullName evidence="1">Uncharacterized protein</fullName>
    </submittedName>
</protein>
<reference evidence="1 2" key="1">
    <citation type="submission" date="2019-05" db="EMBL/GenBank/DDBJ databases">
        <title>Another draft genome of Portunus trituberculatus and its Hox gene families provides insights of decapod evolution.</title>
        <authorList>
            <person name="Jeong J.-H."/>
            <person name="Song I."/>
            <person name="Kim S."/>
            <person name="Choi T."/>
            <person name="Kim D."/>
            <person name="Ryu S."/>
            <person name="Kim W."/>
        </authorList>
    </citation>
    <scope>NUCLEOTIDE SEQUENCE [LARGE SCALE GENOMIC DNA]</scope>
    <source>
        <tissue evidence="1">Muscle</tissue>
    </source>
</reference>
<evidence type="ECO:0000313" key="2">
    <source>
        <dbReference type="Proteomes" id="UP000324222"/>
    </source>
</evidence>
<dbReference type="EMBL" id="VSRR010002683">
    <property type="protein sequence ID" value="MPC32737.1"/>
    <property type="molecule type" value="Genomic_DNA"/>
</dbReference>
<name>A0A5B7EHE0_PORTR</name>